<evidence type="ECO:0000313" key="2">
    <source>
        <dbReference type="EMBL" id="JAQ06961.1"/>
    </source>
</evidence>
<evidence type="ECO:0000256" key="1">
    <source>
        <dbReference type="SAM" id="MobiDB-lite"/>
    </source>
</evidence>
<dbReference type="EMBL" id="GDHC01011668">
    <property type="protein sequence ID" value="JAQ06961.1"/>
    <property type="molecule type" value="Transcribed_RNA"/>
</dbReference>
<feature type="compositionally biased region" description="Low complexity" evidence="1">
    <location>
        <begin position="1"/>
        <end position="45"/>
    </location>
</feature>
<protein>
    <submittedName>
        <fullName evidence="2">Uncharacterized protein</fullName>
    </submittedName>
</protein>
<proteinExistence type="predicted"/>
<sequence length="118" mass="12824">TPDSTSSPESTSTPDSTSSPESTSTPDSTSSPESTSSPDSSSSPSLDATNPFSIGRLSASAMCLVTGGQKRSKRRKNEGKSEKIQLDSYKKREGLEKHKDNSLWNMNYKTQRGQRFEN</sequence>
<feature type="non-terminal residue" evidence="2">
    <location>
        <position position="118"/>
    </location>
</feature>
<feature type="non-terminal residue" evidence="2">
    <location>
        <position position="1"/>
    </location>
</feature>
<gene>
    <name evidence="2" type="ORF">g.41656</name>
</gene>
<feature type="region of interest" description="Disordered" evidence="1">
    <location>
        <begin position="1"/>
        <end position="53"/>
    </location>
</feature>
<feature type="compositionally biased region" description="Basic and acidic residues" evidence="1">
    <location>
        <begin position="78"/>
        <end position="101"/>
    </location>
</feature>
<accession>A0A146LFP0</accession>
<name>A0A146LFP0_LYGHE</name>
<feature type="compositionally biased region" description="Polar residues" evidence="1">
    <location>
        <begin position="102"/>
        <end position="118"/>
    </location>
</feature>
<dbReference type="AlphaFoldDB" id="A0A146LFP0"/>
<reference evidence="2" key="1">
    <citation type="journal article" date="2016" name="Gigascience">
        <title>De novo construction of an expanded transcriptome assembly for the western tarnished plant bug, Lygus hesperus.</title>
        <authorList>
            <person name="Tassone E.E."/>
            <person name="Geib S.M."/>
            <person name="Hall B."/>
            <person name="Fabrick J.A."/>
            <person name="Brent C.S."/>
            <person name="Hull J.J."/>
        </authorList>
    </citation>
    <scope>NUCLEOTIDE SEQUENCE</scope>
</reference>
<feature type="region of interest" description="Disordered" evidence="1">
    <location>
        <begin position="65"/>
        <end position="118"/>
    </location>
</feature>
<organism evidence="2">
    <name type="scientific">Lygus hesperus</name>
    <name type="common">Western plant bug</name>
    <dbReference type="NCBI Taxonomy" id="30085"/>
    <lineage>
        <taxon>Eukaryota</taxon>
        <taxon>Metazoa</taxon>
        <taxon>Ecdysozoa</taxon>
        <taxon>Arthropoda</taxon>
        <taxon>Hexapoda</taxon>
        <taxon>Insecta</taxon>
        <taxon>Pterygota</taxon>
        <taxon>Neoptera</taxon>
        <taxon>Paraneoptera</taxon>
        <taxon>Hemiptera</taxon>
        <taxon>Heteroptera</taxon>
        <taxon>Panheteroptera</taxon>
        <taxon>Cimicomorpha</taxon>
        <taxon>Miridae</taxon>
        <taxon>Mirini</taxon>
        <taxon>Lygus</taxon>
    </lineage>
</organism>